<name>A0ABN3XQH4_9ACTN</name>
<sequence>MHVMRGAFETYDDATNERLMRASTYEWPHAFTRLDAPAGDFLARFGSNHIHAVPGDHVAELREVCRHLGIRYDGFGSAA</sequence>
<reference evidence="2 3" key="1">
    <citation type="journal article" date="2019" name="Int. J. Syst. Evol. Microbiol.">
        <title>The Global Catalogue of Microorganisms (GCM) 10K type strain sequencing project: providing services to taxonomists for standard genome sequencing and annotation.</title>
        <authorList>
            <consortium name="The Broad Institute Genomics Platform"/>
            <consortium name="The Broad Institute Genome Sequencing Center for Infectious Disease"/>
            <person name="Wu L."/>
            <person name="Ma J."/>
        </authorList>
    </citation>
    <scope>NUCLEOTIDE SEQUENCE [LARGE SCALE GENOMIC DNA]</scope>
    <source>
        <strain evidence="2 3">JCM 9088</strain>
    </source>
</reference>
<dbReference type="Pfam" id="PF02952">
    <property type="entry name" value="Fucose_iso_C"/>
    <property type="match status" value="1"/>
</dbReference>
<dbReference type="Proteomes" id="UP001500403">
    <property type="component" value="Unassembled WGS sequence"/>
</dbReference>
<accession>A0ABN3XQH4</accession>
<gene>
    <name evidence="2" type="ORF">GCM10010446_65300</name>
</gene>
<dbReference type="InterPro" id="IPR015888">
    <property type="entry name" value="Fuc_isomerase_C"/>
</dbReference>
<dbReference type="InterPro" id="IPR038393">
    <property type="entry name" value="Fuc_iso_dom3_sf"/>
</dbReference>
<protein>
    <recommendedName>
        <fullName evidence="1">L-fucose isomerase C-terminal domain-containing protein</fullName>
    </recommendedName>
</protein>
<evidence type="ECO:0000259" key="1">
    <source>
        <dbReference type="Pfam" id="PF02952"/>
    </source>
</evidence>
<evidence type="ECO:0000313" key="3">
    <source>
        <dbReference type="Proteomes" id="UP001500403"/>
    </source>
</evidence>
<dbReference type="EMBL" id="BAAAUD010000104">
    <property type="protein sequence ID" value="GAA2971517.1"/>
    <property type="molecule type" value="Genomic_DNA"/>
</dbReference>
<proteinExistence type="predicted"/>
<comment type="caution">
    <text evidence="2">The sequence shown here is derived from an EMBL/GenBank/DDBJ whole genome shotgun (WGS) entry which is preliminary data.</text>
</comment>
<dbReference type="Gene3D" id="3.20.14.10">
    <property type="entry name" value="L-fucose/L-arabinose isomerase, C-terminal"/>
    <property type="match status" value="1"/>
</dbReference>
<organism evidence="2 3">
    <name type="scientific">Streptomyces enissocaesilis</name>
    <dbReference type="NCBI Taxonomy" id="332589"/>
    <lineage>
        <taxon>Bacteria</taxon>
        <taxon>Bacillati</taxon>
        <taxon>Actinomycetota</taxon>
        <taxon>Actinomycetes</taxon>
        <taxon>Kitasatosporales</taxon>
        <taxon>Streptomycetaceae</taxon>
        <taxon>Streptomyces</taxon>
        <taxon>Streptomyces rochei group</taxon>
    </lineage>
</organism>
<evidence type="ECO:0000313" key="2">
    <source>
        <dbReference type="EMBL" id="GAA2971517.1"/>
    </source>
</evidence>
<feature type="domain" description="L-fucose isomerase C-terminal" evidence="1">
    <location>
        <begin position="1"/>
        <end position="73"/>
    </location>
</feature>
<keyword evidence="3" id="KW-1185">Reference proteome</keyword>